<feature type="compositionally biased region" description="Low complexity" evidence="1">
    <location>
        <begin position="205"/>
        <end position="236"/>
    </location>
</feature>
<protein>
    <recommendedName>
        <fullName evidence="2">Ras-associating domain-containing protein</fullName>
    </recommendedName>
</protein>
<feature type="region of interest" description="Disordered" evidence="1">
    <location>
        <begin position="1"/>
        <end position="40"/>
    </location>
</feature>
<dbReference type="SMART" id="SM00314">
    <property type="entry name" value="RA"/>
    <property type="match status" value="2"/>
</dbReference>
<feature type="domain" description="Ras-associating" evidence="2">
    <location>
        <begin position="336"/>
        <end position="430"/>
    </location>
</feature>
<accession>A0A3R7M9N8</accession>
<evidence type="ECO:0000259" key="2">
    <source>
        <dbReference type="PROSITE" id="PS50200"/>
    </source>
</evidence>
<evidence type="ECO:0000313" key="4">
    <source>
        <dbReference type="Proteomes" id="UP000283509"/>
    </source>
</evidence>
<dbReference type="GO" id="GO:0045742">
    <property type="term" value="P:positive regulation of epidermal growth factor receptor signaling pathway"/>
    <property type="evidence" value="ECO:0007669"/>
    <property type="project" value="TreeGrafter"/>
</dbReference>
<dbReference type="InterPro" id="IPR029071">
    <property type="entry name" value="Ubiquitin-like_domsf"/>
</dbReference>
<comment type="caution">
    <text evidence="3">The sequence shown here is derived from an EMBL/GenBank/DDBJ whole genome shotgun (WGS) entry which is preliminary data.</text>
</comment>
<dbReference type="GO" id="GO:0045743">
    <property type="term" value="P:positive regulation of fibroblast growth factor receptor signaling pathway"/>
    <property type="evidence" value="ECO:0007669"/>
    <property type="project" value="TreeGrafter"/>
</dbReference>
<dbReference type="Pfam" id="PF00788">
    <property type="entry name" value="RA"/>
    <property type="match status" value="2"/>
</dbReference>
<dbReference type="AlphaFoldDB" id="A0A3R7M9N8"/>
<feature type="region of interest" description="Disordered" evidence="1">
    <location>
        <begin position="503"/>
        <end position="672"/>
    </location>
</feature>
<feature type="region of interest" description="Disordered" evidence="1">
    <location>
        <begin position="205"/>
        <end position="237"/>
    </location>
</feature>
<evidence type="ECO:0000313" key="3">
    <source>
        <dbReference type="EMBL" id="ROT75800.1"/>
    </source>
</evidence>
<feature type="compositionally biased region" description="Polar residues" evidence="1">
    <location>
        <begin position="7"/>
        <end position="22"/>
    </location>
</feature>
<dbReference type="EMBL" id="QCYY01001733">
    <property type="protein sequence ID" value="ROT75800.1"/>
    <property type="molecule type" value="Genomic_DNA"/>
</dbReference>
<dbReference type="SUPFAM" id="SSF54236">
    <property type="entry name" value="Ubiquitin-like"/>
    <property type="match status" value="2"/>
</dbReference>
<feature type="compositionally biased region" description="Polar residues" evidence="1">
    <location>
        <begin position="590"/>
        <end position="600"/>
    </location>
</feature>
<gene>
    <name evidence="3" type="ORF">C7M84_005667</name>
</gene>
<reference evidence="3 4" key="1">
    <citation type="submission" date="2018-04" db="EMBL/GenBank/DDBJ databases">
        <authorList>
            <person name="Zhang X."/>
            <person name="Yuan J."/>
            <person name="Li F."/>
            <person name="Xiang J."/>
        </authorList>
    </citation>
    <scope>NUCLEOTIDE SEQUENCE [LARGE SCALE GENOMIC DNA]</scope>
    <source>
        <tissue evidence="3">Muscle</tissue>
    </source>
</reference>
<keyword evidence="4" id="KW-1185">Reference proteome</keyword>
<dbReference type="PROSITE" id="PS50200">
    <property type="entry name" value="RA"/>
    <property type="match status" value="2"/>
</dbReference>
<feature type="compositionally biased region" description="Pro residues" evidence="1">
    <location>
        <begin position="466"/>
        <end position="483"/>
    </location>
</feature>
<feature type="compositionally biased region" description="Low complexity" evidence="1">
    <location>
        <begin position="454"/>
        <end position="465"/>
    </location>
</feature>
<feature type="compositionally biased region" description="Pro residues" evidence="1">
    <location>
        <begin position="116"/>
        <end position="126"/>
    </location>
</feature>
<proteinExistence type="predicted"/>
<dbReference type="GO" id="GO:0007165">
    <property type="term" value="P:signal transduction"/>
    <property type="evidence" value="ECO:0007669"/>
    <property type="project" value="InterPro"/>
</dbReference>
<dbReference type="CDD" id="cd17043">
    <property type="entry name" value="RA"/>
    <property type="match status" value="2"/>
</dbReference>
<feature type="compositionally biased region" description="Basic and acidic residues" evidence="1">
    <location>
        <begin position="570"/>
        <end position="582"/>
    </location>
</feature>
<dbReference type="Gene3D" id="3.10.20.90">
    <property type="entry name" value="Phosphatidylinositol 3-kinase Catalytic Subunit, Chain A, domain 1"/>
    <property type="match status" value="2"/>
</dbReference>
<evidence type="ECO:0000256" key="1">
    <source>
        <dbReference type="SAM" id="MobiDB-lite"/>
    </source>
</evidence>
<dbReference type="InterPro" id="IPR000159">
    <property type="entry name" value="RA_dom"/>
</dbReference>
<dbReference type="PANTHER" id="PTHR21298:SF2">
    <property type="entry name" value="GH01721P"/>
    <property type="match status" value="1"/>
</dbReference>
<reference evidence="3 4" key="2">
    <citation type="submission" date="2019-01" db="EMBL/GenBank/DDBJ databases">
        <title>The decoding of complex shrimp genome reveals the adaptation for benthos swimmer, frequently molting mechanism and breeding impact on genome.</title>
        <authorList>
            <person name="Sun Y."/>
            <person name="Gao Y."/>
            <person name="Yu Y."/>
        </authorList>
    </citation>
    <scope>NUCLEOTIDE SEQUENCE [LARGE SCALE GENOMIC DNA]</scope>
    <source>
        <tissue evidence="3">Muscle</tissue>
    </source>
</reference>
<feature type="region of interest" description="Disordered" evidence="1">
    <location>
        <begin position="102"/>
        <end position="133"/>
    </location>
</feature>
<dbReference type="PANTHER" id="PTHR21298">
    <property type="entry name" value="GH01721P"/>
    <property type="match status" value="1"/>
</dbReference>
<feature type="compositionally biased region" description="Pro residues" evidence="1">
    <location>
        <begin position="509"/>
        <end position="520"/>
    </location>
</feature>
<feature type="domain" description="Ras-associating" evidence="2">
    <location>
        <begin position="239"/>
        <end position="333"/>
    </location>
</feature>
<sequence length="739" mass="80791">MLKHASPQRSTSSLAQHLSASATVPRASEASRVPAVTEASDRCGVAALRDSYSERSVDCDSLIVPSSYAQAEKDVGYQVGTWSGVSQANVRRGLSFSSRRAPDTLSFRSVRSEGPPASPEHTPPSKMPTTSSSMMNVSVLKDSDVTDTPKGGMQCLKGDMSSLKNLLRLPGVRGQAKIMEVGKAATLSPDSLSLNSSDSFFSANNSGRTSSRSWSSNASSNSNTTNSSTGSNNSASEPASTTIKVFAKCLRSDIEYKTISVSSRATCREVVSLLLSKYRMRHRDPNLFYLTMEVTVRRWSGAPVRSLLVLEENARPAQLALCRPPGDSRFALQMRRGGVIKVHDTVLMPGSQYKSLLVSDRTTSEEVVQLLLNCYNRRENKYFYALHEVRRSPEYSDRILLPDERPLEAKSLWPRDRQAEYVFVLRRNMAQALSLRRLSLRTSDPKRPPPPSEAPASERPAACASAPPPAVAAPADVRPPQPPSQVAKETPDAPFMIEDAVIDCTDPTPSHPPPPTPSPSTPRRSNLSTLASPECPAPSSLRSPLHQPPPSPTARLGPSALRYAHARPQARPDARAQSDGREGSPPPLATTDSATNTDAKSVSDTSTQTVVTRRFHRSSSVSREPQKPPMHRYNSEPQLYASEKEAEEEPTSITPEKPPQLTASHSETPERTPCNRRLYELLQHTPLQRCETPTSRSNESVLSDVSSPTCFNQSHNITVLANDDAHHTCKHNCEHCFYI</sequence>
<organism evidence="3 4">
    <name type="scientific">Penaeus vannamei</name>
    <name type="common">Whiteleg shrimp</name>
    <name type="synonym">Litopenaeus vannamei</name>
    <dbReference type="NCBI Taxonomy" id="6689"/>
    <lineage>
        <taxon>Eukaryota</taxon>
        <taxon>Metazoa</taxon>
        <taxon>Ecdysozoa</taxon>
        <taxon>Arthropoda</taxon>
        <taxon>Crustacea</taxon>
        <taxon>Multicrustacea</taxon>
        <taxon>Malacostraca</taxon>
        <taxon>Eumalacostraca</taxon>
        <taxon>Eucarida</taxon>
        <taxon>Decapoda</taxon>
        <taxon>Dendrobranchiata</taxon>
        <taxon>Penaeoidea</taxon>
        <taxon>Penaeidae</taxon>
        <taxon>Penaeus</taxon>
    </lineage>
</organism>
<dbReference type="Proteomes" id="UP000283509">
    <property type="component" value="Unassembled WGS sequence"/>
</dbReference>
<feature type="compositionally biased region" description="Low complexity" evidence="1">
    <location>
        <begin position="602"/>
        <end position="612"/>
    </location>
</feature>
<feature type="region of interest" description="Disordered" evidence="1">
    <location>
        <begin position="436"/>
        <end position="491"/>
    </location>
</feature>
<name>A0A3R7M9N8_PENVA</name>